<evidence type="ECO:0008006" key="3">
    <source>
        <dbReference type="Google" id="ProtNLM"/>
    </source>
</evidence>
<dbReference type="SUPFAM" id="SSF53756">
    <property type="entry name" value="UDP-Glycosyltransferase/glycogen phosphorylase"/>
    <property type="match status" value="1"/>
</dbReference>
<comment type="caution">
    <text evidence="1">The sequence shown here is derived from an EMBL/GenBank/DDBJ whole genome shotgun (WGS) entry which is preliminary data.</text>
</comment>
<dbReference type="RefSeq" id="WP_119534218.1">
    <property type="nucleotide sequence ID" value="NZ_NRJF01000038.1"/>
</dbReference>
<dbReference type="InterPro" id="IPR038577">
    <property type="entry name" value="GT10-like_C_sf"/>
</dbReference>
<dbReference type="AlphaFoldDB" id="A0A3A1YKQ8"/>
<reference evidence="1 2" key="1">
    <citation type="submission" date="2017-08" db="EMBL/GenBank/DDBJ databases">
        <title>Reclassification of Bisgaard taxon 37 and 44.</title>
        <authorList>
            <person name="Christensen H."/>
        </authorList>
    </citation>
    <scope>NUCLEOTIDE SEQUENCE [LARGE SCALE GENOMIC DNA]</scope>
    <source>
        <strain evidence="1 2">EEAB3T1</strain>
    </source>
</reference>
<dbReference type="EMBL" id="NRJF01000038">
    <property type="protein sequence ID" value="RIY37799.1"/>
    <property type="molecule type" value="Genomic_DNA"/>
</dbReference>
<name>A0A3A1YKQ8_9GAMM</name>
<keyword evidence="2" id="KW-1185">Reference proteome</keyword>
<dbReference type="Proteomes" id="UP000265964">
    <property type="component" value="Unassembled WGS sequence"/>
</dbReference>
<dbReference type="OrthoDB" id="5669520at2"/>
<evidence type="ECO:0000313" key="1">
    <source>
        <dbReference type="EMBL" id="RIY37799.1"/>
    </source>
</evidence>
<accession>A0A3A1YKQ8</accession>
<sequence length="363" mass="42814">MKITYFNQPPSYAKIPDLLAQELNTQALTGEVEIYFPFTSREVDGFINRKNRQELIAHIEQVKENRPYRVCFSPISVLIVPYTKEMPDFLTDYVDLCLGQESVKRFPRANYFRLPAWCLRLFGLFPTIDKIKAKITELEALRKQDPFLRKEFMGGVINKDTRFFSSGSLKVFTMITDIDPYLKHFKINFAGNYKRNDLRLEQIYQGDKVAYLQNFTFNLCPEYLNFHAVVSENLAICLEAGCIPVYWGDLSEDKLYFNEKAMIAYDVTRRMEISEKFREVFLNKDKFLEENIFTPDAAELIFRNIYAPIMAKIELDLDLDLQSYLRDNPQGERIKHFHKQMHPQAWPVFIENSQTYLEKLKKD</sequence>
<evidence type="ECO:0000313" key="2">
    <source>
        <dbReference type="Proteomes" id="UP000265964"/>
    </source>
</evidence>
<gene>
    <name evidence="1" type="ORF">CKF59_01505</name>
</gene>
<organism evidence="1 2">
    <name type="scientific">Psittacicella gerlachiana</name>
    <dbReference type="NCBI Taxonomy" id="2028574"/>
    <lineage>
        <taxon>Bacteria</taxon>
        <taxon>Pseudomonadati</taxon>
        <taxon>Pseudomonadota</taxon>
        <taxon>Gammaproteobacteria</taxon>
        <taxon>Pasteurellales</taxon>
        <taxon>Psittacicellaceae</taxon>
        <taxon>Psittacicella</taxon>
    </lineage>
</organism>
<proteinExistence type="predicted"/>
<protein>
    <recommendedName>
        <fullName evidence="3">Glycosyl transferase family 10 (Putative fucosyltransferase)</fullName>
    </recommendedName>
</protein>
<dbReference type="Gene3D" id="3.40.50.11660">
    <property type="entry name" value="Glycosyl transferase family 10, C-terminal domain"/>
    <property type="match status" value="1"/>
</dbReference>